<dbReference type="Proteomes" id="UP000887013">
    <property type="component" value="Unassembled WGS sequence"/>
</dbReference>
<reference evidence="1" key="1">
    <citation type="submission" date="2020-08" db="EMBL/GenBank/DDBJ databases">
        <title>Multicomponent nature underlies the extraordinary mechanical properties of spider dragline silk.</title>
        <authorList>
            <person name="Kono N."/>
            <person name="Nakamura H."/>
            <person name="Mori M."/>
            <person name="Yoshida Y."/>
            <person name="Ohtoshi R."/>
            <person name="Malay A.D."/>
            <person name="Moran D.A.P."/>
            <person name="Tomita M."/>
            <person name="Numata K."/>
            <person name="Arakawa K."/>
        </authorList>
    </citation>
    <scope>NUCLEOTIDE SEQUENCE</scope>
</reference>
<accession>A0A8X6TQI2</accession>
<dbReference type="InterPro" id="IPR036691">
    <property type="entry name" value="Endo/exonu/phosph_ase_sf"/>
</dbReference>
<proteinExistence type="predicted"/>
<gene>
    <name evidence="1" type="primary">AVEN_114035_1</name>
    <name evidence="1" type="ORF">NPIL_88321</name>
</gene>
<evidence type="ECO:0000313" key="2">
    <source>
        <dbReference type="Proteomes" id="UP000887013"/>
    </source>
</evidence>
<comment type="caution">
    <text evidence="1">The sequence shown here is derived from an EMBL/GenBank/DDBJ whole genome shotgun (WGS) entry which is preliminary data.</text>
</comment>
<sequence length="178" mass="19969">MLISGSGSGCSSNVASDHWVIRGYFSRRTTVKGWIGISTWQLITVNEDYGPTFSADQGSSYIDITAVGTDVLELLYRWFIPEYDSLSDHRMISFELKIPSSDRACDCSAETNLFNTKRANWNLFYSHCSKAENAILDSLNNCILPDSLELCVQDVQDLIISAAEKYIPLKRRGCHKVP</sequence>
<name>A0A8X6TQI2_NEPPI</name>
<organism evidence="1 2">
    <name type="scientific">Nephila pilipes</name>
    <name type="common">Giant wood spider</name>
    <name type="synonym">Nephila maculata</name>
    <dbReference type="NCBI Taxonomy" id="299642"/>
    <lineage>
        <taxon>Eukaryota</taxon>
        <taxon>Metazoa</taxon>
        <taxon>Ecdysozoa</taxon>
        <taxon>Arthropoda</taxon>
        <taxon>Chelicerata</taxon>
        <taxon>Arachnida</taxon>
        <taxon>Araneae</taxon>
        <taxon>Araneomorphae</taxon>
        <taxon>Entelegynae</taxon>
        <taxon>Araneoidea</taxon>
        <taxon>Nephilidae</taxon>
        <taxon>Nephila</taxon>
    </lineage>
</organism>
<dbReference type="OrthoDB" id="6432697at2759"/>
<dbReference type="EMBL" id="BMAW01013962">
    <property type="protein sequence ID" value="GFT36584.1"/>
    <property type="molecule type" value="Genomic_DNA"/>
</dbReference>
<dbReference type="SUPFAM" id="SSF56219">
    <property type="entry name" value="DNase I-like"/>
    <property type="match status" value="1"/>
</dbReference>
<keyword evidence="2" id="KW-1185">Reference proteome</keyword>
<evidence type="ECO:0000313" key="1">
    <source>
        <dbReference type="EMBL" id="GFT36584.1"/>
    </source>
</evidence>
<dbReference type="Gene3D" id="3.60.10.10">
    <property type="entry name" value="Endonuclease/exonuclease/phosphatase"/>
    <property type="match status" value="1"/>
</dbReference>
<protein>
    <recommendedName>
        <fullName evidence="3">Endonuclease/exonuclease/phosphatase domain-containing protein</fullName>
    </recommendedName>
</protein>
<evidence type="ECO:0008006" key="3">
    <source>
        <dbReference type="Google" id="ProtNLM"/>
    </source>
</evidence>
<dbReference type="AlphaFoldDB" id="A0A8X6TQI2"/>